<dbReference type="AlphaFoldDB" id="A0A0W0STX1"/>
<dbReference type="Proteomes" id="UP000054742">
    <property type="component" value="Unassembled WGS sequence"/>
</dbReference>
<organism evidence="1 2">
    <name type="scientific">Legionella brunensis</name>
    <dbReference type="NCBI Taxonomy" id="29422"/>
    <lineage>
        <taxon>Bacteria</taxon>
        <taxon>Pseudomonadati</taxon>
        <taxon>Pseudomonadota</taxon>
        <taxon>Gammaproteobacteria</taxon>
        <taxon>Legionellales</taxon>
        <taxon>Legionellaceae</taxon>
        <taxon>Legionella</taxon>
    </lineage>
</organism>
<keyword evidence="2" id="KW-1185">Reference proteome</keyword>
<dbReference type="EMBL" id="LNXV01000004">
    <property type="protein sequence ID" value="KTC86808.1"/>
    <property type="molecule type" value="Genomic_DNA"/>
</dbReference>
<evidence type="ECO:0000313" key="1">
    <source>
        <dbReference type="EMBL" id="KTC86808.1"/>
    </source>
</evidence>
<protein>
    <submittedName>
        <fullName evidence="1">Uncharacterized protein</fullName>
    </submittedName>
</protein>
<sequence>MRMKIVSDQVTSEQKSTKKVTLYTVTKAIKSLTTFADMQYREIENFYRYDDRGYVFYNPMNVPANLPGGVSRGNWALQINAFVLAREVYFNLVQTNKNLPATLKSIKGTLDKLQFEKDSDLRANKISRDACPLEDRFYPAYQEFSQNIEEILTNLDKIQTASPGYEQEIISALTQHARYLIIEGKMTPEDFQSALDAYKKEETKDEYENNAINFDYFYQMNNLFSIHGALIIDLQTNGKVKSVSEIIPKDSQVNKLVNYLKKLNQEHVELFFEVFGDVYFQEVLYPKAQHSLQSEVNIKDEPTRWNMFQFWSQEQKDHYQNMTAVREEIQRRNSM</sequence>
<name>A0A0W0STX1_9GAMM</name>
<comment type="caution">
    <text evidence="1">The sequence shown here is derived from an EMBL/GenBank/DDBJ whole genome shotgun (WGS) entry which is preliminary data.</text>
</comment>
<accession>A0A0W0STX1</accession>
<proteinExistence type="predicted"/>
<evidence type="ECO:0000313" key="2">
    <source>
        <dbReference type="Proteomes" id="UP000054742"/>
    </source>
</evidence>
<dbReference type="RefSeq" id="WP_058440828.1">
    <property type="nucleotide sequence ID" value="NZ_CAAAHU010000022.1"/>
</dbReference>
<dbReference type="PATRIC" id="fig|29422.6.peg.784"/>
<reference evidence="1 2" key="1">
    <citation type="submission" date="2015-11" db="EMBL/GenBank/DDBJ databases">
        <title>Genomic analysis of 38 Legionella species identifies large and diverse effector repertoires.</title>
        <authorList>
            <person name="Burstein D."/>
            <person name="Amaro F."/>
            <person name="Zusman T."/>
            <person name="Lifshitz Z."/>
            <person name="Cohen O."/>
            <person name="Gilbert J.A."/>
            <person name="Pupko T."/>
            <person name="Shuman H.A."/>
            <person name="Segal G."/>
        </authorList>
    </citation>
    <scope>NUCLEOTIDE SEQUENCE [LARGE SCALE GENOMIC DNA]</scope>
    <source>
        <strain evidence="1 2">ATCC 43878</strain>
    </source>
</reference>
<gene>
    <name evidence="1" type="ORF">Lbru_0749</name>
</gene>